<keyword evidence="1" id="KW-1185">Reference proteome</keyword>
<evidence type="ECO:0000313" key="1">
    <source>
        <dbReference type="Proteomes" id="UP000235220"/>
    </source>
</evidence>
<dbReference type="AlphaFoldDB" id="A0A2I4HAK3"/>
<proteinExistence type="predicted"/>
<name>A0A2I4HAK3_JUGRE</name>
<gene>
    <name evidence="2" type="primary">LOC109015129</name>
</gene>
<reference evidence="2" key="1">
    <citation type="submission" date="2025-08" db="UniProtKB">
        <authorList>
            <consortium name="RefSeq"/>
        </authorList>
    </citation>
    <scope>IDENTIFICATION</scope>
    <source>
        <tissue evidence="2">Leaves</tissue>
    </source>
</reference>
<dbReference type="OrthoDB" id="124998at2759"/>
<dbReference type="GeneID" id="109015129"/>
<dbReference type="Proteomes" id="UP000235220">
    <property type="component" value="Chromosome 9"/>
</dbReference>
<dbReference type="STRING" id="51240.A0A2I4HAK3"/>
<sequence>MDSVFEVFDSSLSDEEFELNLALAMEAERLGNERGSTSRRNSIPRRIFIRRNSLEGHQRLFQDYFAESPIYSPNLFRRRFRMQCHLFLYIQTEVEAYDPYFVQKRDAAKRLGHSSIQKITVAMRILAYGVYGDFVDEYLRIAENTTTECLKKFVKVVISIFSNDT</sequence>
<protein>
    <submittedName>
        <fullName evidence="2">Uncharacterized protein LOC109015129</fullName>
    </submittedName>
</protein>
<accession>A0A2I4HAK3</accession>
<dbReference type="PANTHER" id="PTHR47150:SF5">
    <property type="entry name" value="OS07G0546750 PROTEIN"/>
    <property type="match status" value="1"/>
</dbReference>
<dbReference type="KEGG" id="jre:109015129"/>
<organism evidence="1 2">
    <name type="scientific">Juglans regia</name>
    <name type="common">English walnut</name>
    <dbReference type="NCBI Taxonomy" id="51240"/>
    <lineage>
        <taxon>Eukaryota</taxon>
        <taxon>Viridiplantae</taxon>
        <taxon>Streptophyta</taxon>
        <taxon>Embryophyta</taxon>
        <taxon>Tracheophyta</taxon>
        <taxon>Spermatophyta</taxon>
        <taxon>Magnoliopsida</taxon>
        <taxon>eudicotyledons</taxon>
        <taxon>Gunneridae</taxon>
        <taxon>Pentapetalae</taxon>
        <taxon>rosids</taxon>
        <taxon>fabids</taxon>
        <taxon>Fagales</taxon>
        <taxon>Juglandaceae</taxon>
        <taxon>Juglans</taxon>
    </lineage>
</organism>
<dbReference type="PANTHER" id="PTHR47150">
    <property type="entry name" value="OS12G0169200 PROTEIN"/>
    <property type="match status" value="1"/>
</dbReference>
<dbReference type="RefSeq" id="XP_018853157.1">
    <property type="nucleotide sequence ID" value="XM_018997612.1"/>
</dbReference>
<evidence type="ECO:0000313" key="2">
    <source>
        <dbReference type="RefSeq" id="XP_018853157.1"/>
    </source>
</evidence>
<dbReference type="Gramene" id="Jr09_03540_p1">
    <property type="protein sequence ID" value="cds.Jr09_03540_p1"/>
    <property type="gene ID" value="Jr09_03540"/>
</dbReference>